<dbReference type="GO" id="GO:0030864">
    <property type="term" value="C:cortical actin cytoskeleton"/>
    <property type="evidence" value="ECO:0007669"/>
    <property type="project" value="TreeGrafter"/>
</dbReference>
<proteinExistence type="inferred from homology"/>
<comment type="subcellular location">
    <subcellularLocation>
        <location evidence="1">Cytoplasm</location>
    </subcellularLocation>
</comment>
<dbReference type="PANTHER" id="PTHR19856:SF0">
    <property type="entry name" value="WD REPEAT-CONTAINING PROTEIN 1"/>
    <property type="match status" value="1"/>
</dbReference>
<dbReference type="SMART" id="SM00320">
    <property type="entry name" value="WD40"/>
    <property type="match status" value="5"/>
</dbReference>
<keyword evidence="9" id="KW-1185">Reference proteome</keyword>
<sequence length="352" mass="38899">FSFYFFVEKVFASLPQVERGVSKIIGGDPKGNNFLYTNGKCVVIRNIDNPAIADIYTEHAHQVVVAKYAPSGFYIASGDVSGKLRIWDTTQKEHLLKYEYQPFAGKIKDLAWTEDSKRIAVVGEGREKFGAVFLWDSGSSVGEITGHNKVINSVDIKQTRPYRLATGSDDNCAAFFEGPPFKFKFTLSVMYQSIRHYLGVFQLLLFPLNCLSVCSFKIFVYDGKTGEKVCALGGGKAHDGGIYAISWSPDSSQLLSASGDKTAKIWDVGANSIVNTFNMGSNVLDQQLGCLWQKDHLLTISLSGYINYLDKNNPDKPLRVIKGHSKSIQCLTVHKNGGRSYIYSGSNDGHIN</sequence>
<feature type="non-terminal residue" evidence="8">
    <location>
        <position position="1"/>
    </location>
</feature>
<evidence type="ECO:0000256" key="5">
    <source>
        <dbReference type="ARBA" id="ARBA00023203"/>
    </source>
</evidence>
<dbReference type="InterPro" id="IPR036322">
    <property type="entry name" value="WD40_repeat_dom_sf"/>
</dbReference>
<dbReference type="GO" id="GO:0045214">
    <property type="term" value="P:sarcomere organization"/>
    <property type="evidence" value="ECO:0007669"/>
    <property type="project" value="TreeGrafter"/>
</dbReference>
<evidence type="ECO:0000256" key="7">
    <source>
        <dbReference type="PROSITE-ProRule" id="PRU00221"/>
    </source>
</evidence>
<dbReference type="SUPFAM" id="SSF50978">
    <property type="entry name" value="WD40 repeat-like"/>
    <property type="match status" value="1"/>
</dbReference>
<name>A0A7L2S2T4_9PASS</name>
<dbReference type="InterPro" id="IPR001680">
    <property type="entry name" value="WD40_rpt"/>
</dbReference>
<evidence type="ECO:0000256" key="3">
    <source>
        <dbReference type="ARBA" id="ARBA00022574"/>
    </source>
</evidence>
<keyword evidence="4" id="KW-0677">Repeat</keyword>
<reference evidence="8 9" key="1">
    <citation type="submission" date="2019-09" db="EMBL/GenBank/DDBJ databases">
        <title>Bird 10,000 Genomes (B10K) Project - Family phase.</title>
        <authorList>
            <person name="Zhang G."/>
        </authorList>
    </citation>
    <scope>NUCLEOTIDE SEQUENCE [LARGE SCALE GENOMIC DNA]</scope>
    <source>
        <strain evidence="8">B10K-DU-002-82</strain>
    </source>
</reference>
<evidence type="ECO:0000256" key="2">
    <source>
        <dbReference type="ARBA" id="ARBA00022490"/>
    </source>
</evidence>
<dbReference type="FunFam" id="2.130.10.10:FF:000097">
    <property type="entry name" value="WD repeat domain 1"/>
    <property type="match status" value="1"/>
</dbReference>
<dbReference type="Pfam" id="PF00400">
    <property type="entry name" value="WD40"/>
    <property type="match status" value="4"/>
</dbReference>
<dbReference type="PANTHER" id="PTHR19856">
    <property type="entry name" value="WD-REPEATCONTAINING PROTEIN WDR1"/>
    <property type="match status" value="1"/>
</dbReference>
<dbReference type="PROSITE" id="PS50082">
    <property type="entry name" value="WD_REPEATS_2"/>
    <property type="match status" value="2"/>
</dbReference>
<dbReference type="InterPro" id="IPR019775">
    <property type="entry name" value="WD40_repeat_CS"/>
</dbReference>
<dbReference type="EMBL" id="VYZQ01003768">
    <property type="protein sequence ID" value="NXS15458.1"/>
    <property type="molecule type" value="Genomic_DNA"/>
</dbReference>
<dbReference type="PROSITE" id="PS00678">
    <property type="entry name" value="WD_REPEATS_1"/>
    <property type="match status" value="1"/>
</dbReference>
<dbReference type="AlphaFoldDB" id="A0A7L2S2T4"/>
<evidence type="ECO:0000313" key="8">
    <source>
        <dbReference type="EMBL" id="NXS15458.1"/>
    </source>
</evidence>
<evidence type="ECO:0000256" key="4">
    <source>
        <dbReference type="ARBA" id="ARBA00022737"/>
    </source>
</evidence>
<comment type="similarity">
    <text evidence="6">Belongs to the WD repeat AIP1 family.</text>
</comment>
<evidence type="ECO:0000313" key="9">
    <source>
        <dbReference type="Proteomes" id="UP000537747"/>
    </source>
</evidence>
<dbReference type="GO" id="GO:0051015">
    <property type="term" value="F:actin filament binding"/>
    <property type="evidence" value="ECO:0007669"/>
    <property type="project" value="TreeGrafter"/>
</dbReference>
<comment type="caution">
    <text evidence="8">The sequence shown here is derived from an EMBL/GenBank/DDBJ whole genome shotgun (WGS) entry which is preliminary data.</text>
</comment>
<keyword evidence="2" id="KW-0963">Cytoplasm</keyword>
<dbReference type="GO" id="GO:0040011">
    <property type="term" value="P:locomotion"/>
    <property type="evidence" value="ECO:0007669"/>
    <property type="project" value="TreeGrafter"/>
</dbReference>
<evidence type="ECO:0000256" key="6">
    <source>
        <dbReference type="ARBA" id="ARBA00038366"/>
    </source>
</evidence>
<evidence type="ECO:0000256" key="1">
    <source>
        <dbReference type="ARBA" id="ARBA00004496"/>
    </source>
</evidence>
<gene>
    <name evidence="8" type="primary">Wdr1</name>
    <name evidence="8" type="ORF">MYSCRO_R04833</name>
</gene>
<dbReference type="Gene3D" id="2.130.10.10">
    <property type="entry name" value="YVTN repeat-like/Quinoprotein amine dehydrogenase"/>
    <property type="match status" value="1"/>
</dbReference>
<keyword evidence="5" id="KW-0009">Actin-binding</keyword>
<keyword evidence="3 7" id="KW-0853">WD repeat</keyword>
<dbReference type="PROSITE" id="PS50294">
    <property type="entry name" value="WD_REPEATS_REGION"/>
    <property type="match status" value="2"/>
</dbReference>
<organism evidence="8 9">
    <name type="scientific">Mystacornis crossleyi</name>
    <dbReference type="NCBI Taxonomy" id="98133"/>
    <lineage>
        <taxon>Eukaryota</taxon>
        <taxon>Metazoa</taxon>
        <taxon>Chordata</taxon>
        <taxon>Craniata</taxon>
        <taxon>Vertebrata</taxon>
        <taxon>Euteleostomi</taxon>
        <taxon>Archelosauria</taxon>
        <taxon>Archosauria</taxon>
        <taxon>Dinosauria</taxon>
        <taxon>Saurischia</taxon>
        <taxon>Theropoda</taxon>
        <taxon>Coelurosauria</taxon>
        <taxon>Aves</taxon>
        <taxon>Neognathae</taxon>
        <taxon>Neoaves</taxon>
        <taxon>Telluraves</taxon>
        <taxon>Australaves</taxon>
        <taxon>Passeriformes</taxon>
        <taxon>Sylvioidea</taxon>
        <taxon>Timaliidae</taxon>
        <taxon>Mystacornis</taxon>
    </lineage>
</organism>
<feature type="non-terminal residue" evidence="8">
    <location>
        <position position="352"/>
    </location>
</feature>
<protein>
    <submittedName>
        <fullName evidence="8">WDR1 protein</fullName>
    </submittedName>
</protein>
<dbReference type="Proteomes" id="UP000537747">
    <property type="component" value="Unassembled WGS sequence"/>
</dbReference>
<feature type="repeat" description="WD" evidence="7">
    <location>
        <begin position="235"/>
        <end position="276"/>
    </location>
</feature>
<feature type="repeat" description="WD" evidence="7">
    <location>
        <begin position="56"/>
        <end position="97"/>
    </location>
</feature>
<dbReference type="OrthoDB" id="2306at2759"/>
<accession>A0A7L2S2T4</accession>
<dbReference type="GO" id="GO:0030042">
    <property type="term" value="P:actin filament depolymerization"/>
    <property type="evidence" value="ECO:0007669"/>
    <property type="project" value="TreeGrafter"/>
</dbReference>
<dbReference type="InterPro" id="IPR015943">
    <property type="entry name" value="WD40/YVTN_repeat-like_dom_sf"/>
</dbReference>